<dbReference type="PANTHER" id="PTHR32021">
    <property type="entry name" value="CASP-LIKE PROTEIN 5B3"/>
    <property type="match status" value="1"/>
</dbReference>
<feature type="transmembrane region" description="Helical" evidence="8">
    <location>
        <begin position="45"/>
        <end position="69"/>
    </location>
</feature>
<sequence>MDEVPGALGSSASLALRFGQTIFSSGSILFMSFHVEFYSYTSFCYLVTVMGLVIPWSMALGLVDGYAVFFKNLPRRPRVMLFVIAGDWVLACTFLFSSITGSGISFTSCSLLNSKCYRTLDACQPAKLPS</sequence>
<evidence type="ECO:0000313" key="11">
    <source>
        <dbReference type="Proteomes" id="UP000027120"/>
    </source>
</evidence>
<gene>
    <name evidence="10" type="ORF">CISIN_1g031829mg</name>
</gene>
<feature type="transmembrane region" description="Helical" evidence="8">
    <location>
        <begin position="12"/>
        <end position="33"/>
    </location>
</feature>
<comment type="caution">
    <text evidence="8">Lacks conserved residue(s) required for the propagation of feature annotation.</text>
</comment>
<name>A0A067GVD2_CITSI</name>
<protein>
    <recommendedName>
        <fullName evidence="8">CASP-like protein</fullName>
    </recommendedName>
</protein>
<dbReference type="PANTHER" id="PTHR32021:SF30">
    <property type="entry name" value="CASP-LIKE PROTEIN 5C1"/>
    <property type="match status" value="1"/>
</dbReference>
<keyword evidence="5 8" id="KW-0812">Transmembrane</keyword>
<comment type="subunit">
    <text evidence="3 8">Homodimer and heterodimers.</text>
</comment>
<evidence type="ECO:0000256" key="2">
    <source>
        <dbReference type="ARBA" id="ARBA00007651"/>
    </source>
</evidence>
<dbReference type="Proteomes" id="UP000027120">
    <property type="component" value="Unassembled WGS sequence"/>
</dbReference>
<evidence type="ECO:0000256" key="4">
    <source>
        <dbReference type="ARBA" id="ARBA00022475"/>
    </source>
</evidence>
<keyword evidence="4 8" id="KW-1003">Cell membrane</keyword>
<evidence type="ECO:0000256" key="1">
    <source>
        <dbReference type="ARBA" id="ARBA00004651"/>
    </source>
</evidence>
<comment type="subcellular location">
    <subcellularLocation>
        <location evidence="1 8">Cell membrane</location>
        <topology evidence="1 8">Multi-pass membrane protein</topology>
    </subcellularLocation>
</comment>
<keyword evidence="6 8" id="KW-1133">Transmembrane helix</keyword>
<organism evidence="10 11">
    <name type="scientific">Citrus sinensis</name>
    <name type="common">Sweet orange</name>
    <name type="synonym">Citrus aurantium var. sinensis</name>
    <dbReference type="NCBI Taxonomy" id="2711"/>
    <lineage>
        <taxon>Eukaryota</taxon>
        <taxon>Viridiplantae</taxon>
        <taxon>Streptophyta</taxon>
        <taxon>Embryophyta</taxon>
        <taxon>Tracheophyta</taxon>
        <taxon>Spermatophyta</taxon>
        <taxon>Magnoliopsida</taxon>
        <taxon>eudicotyledons</taxon>
        <taxon>Gunneridae</taxon>
        <taxon>Pentapetalae</taxon>
        <taxon>rosids</taxon>
        <taxon>malvids</taxon>
        <taxon>Sapindales</taxon>
        <taxon>Rutaceae</taxon>
        <taxon>Aurantioideae</taxon>
        <taxon>Citrus</taxon>
    </lineage>
</organism>
<keyword evidence="11" id="KW-1185">Reference proteome</keyword>
<proteinExistence type="inferred from homology"/>
<dbReference type="EMBL" id="KK784878">
    <property type="protein sequence ID" value="KDO79412.1"/>
    <property type="molecule type" value="Genomic_DNA"/>
</dbReference>
<dbReference type="GO" id="GO:0005886">
    <property type="term" value="C:plasma membrane"/>
    <property type="evidence" value="ECO:0007669"/>
    <property type="project" value="UniProtKB-SubCell"/>
</dbReference>
<evidence type="ECO:0000256" key="6">
    <source>
        <dbReference type="ARBA" id="ARBA00022989"/>
    </source>
</evidence>
<evidence type="ECO:0000259" key="9">
    <source>
        <dbReference type="Pfam" id="PF04535"/>
    </source>
</evidence>
<feature type="domain" description="Casparian strip membrane protein" evidence="9">
    <location>
        <begin position="9"/>
        <end position="99"/>
    </location>
</feature>
<evidence type="ECO:0000256" key="5">
    <source>
        <dbReference type="ARBA" id="ARBA00022692"/>
    </source>
</evidence>
<evidence type="ECO:0000256" key="8">
    <source>
        <dbReference type="RuleBase" id="RU361233"/>
    </source>
</evidence>
<keyword evidence="7 8" id="KW-0472">Membrane</keyword>
<dbReference type="AlphaFoldDB" id="A0A067GVD2"/>
<evidence type="ECO:0000313" key="10">
    <source>
        <dbReference type="EMBL" id="KDO79412.1"/>
    </source>
</evidence>
<comment type="similarity">
    <text evidence="2 8">Belongs to the Casparian strip membrane proteins (CASP) family.</text>
</comment>
<dbReference type="Pfam" id="PF04535">
    <property type="entry name" value="CASP_dom"/>
    <property type="match status" value="1"/>
</dbReference>
<accession>A0A067GVD2</accession>
<evidence type="ECO:0000256" key="3">
    <source>
        <dbReference type="ARBA" id="ARBA00011489"/>
    </source>
</evidence>
<reference evidence="10 11" key="1">
    <citation type="submission" date="2014-04" db="EMBL/GenBank/DDBJ databases">
        <authorList>
            <consortium name="International Citrus Genome Consortium"/>
            <person name="Gmitter F."/>
            <person name="Chen C."/>
            <person name="Farmerie W."/>
            <person name="Harkins T."/>
            <person name="Desany B."/>
            <person name="Mohiuddin M."/>
            <person name="Kodira C."/>
            <person name="Borodovsky M."/>
            <person name="Lomsadze A."/>
            <person name="Burns P."/>
            <person name="Jenkins J."/>
            <person name="Prochnik S."/>
            <person name="Shu S."/>
            <person name="Chapman J."/>
            <person name="Pitluck S."/>
            <person name="Schmutz J."/>
            <person name="Rokhsar D."/>
        </authorList>
    </citation>
    <scope>NUCLEOTIDE SEQUENCE</scope>
</reference>
<dbReference type="InterPro" id="IPR006702">
    <property type="entry name" value="CASP_dom"/>
</dbReference>
<feature type="transmembrane region" description="Helical" evidence="8">
    <location>
        <begin position="81"/>
        <end position="106"/>
    </location>
</feature>
<evidence type="ECO:0000256" key="7">
    <source>
        <dbReference type="ARBA" id="ARBA00023136"/>
    </source>
</evidence>
<dbReference type="InterPro" id="IPR045009">
    <property type="entry name" value="CASPL-5"/>
</dbReference>